<sequence length="82" mass="8992">MAPSINTAQRCTTCAVVALDNNRAPRQDLQRRRGYTTWEDVQIASVRPITPSSHAPLFLPRLAWTRPRPATSAPKPGLSAAI</sequence>
<protein>
    <submittedName>
        <fullName evidence="1">Uncharacterized protein</fullName>
    </submittedName>
</protein>
<gene>
    <name evidence="1" type="ORF">AA0117_g3416</name>
</gene>
<organism evidence="1 2">
    <name type="scientific">Alternaria alternata</name>
    <name type="common">Alternaria rot fungus</name>
    <name type="synonym">Torula alternata</name>
    <dbReference type="NCBI Taxonomy" id="5599"/>
    <lineage>
        <taxon>Eukaryota</taxon>
        <taxon>Fungi</taxon>
        <taxon>Dikarya</taxon>
        <taxon>Ascomycota</taxon>
        <taxon>Pezizomycotina</taxon>
        <taxon>Dothideomycetes</taxon>
        <taxon>Pleosporomycetidae</taxon>
        <taxon>Pleosporales</taxon>
        <taxon>Pleosporineae</taxon>
        <taxon>Pleosporaceae</taxon>
        <taxon>Alternaria</taxon>
        <taxon>Alternaria sect. Alternaria</taxon>
        <taxon>Alternaria alternata complex</taxon>
    </lineage>
</organism>
<comment type="caution">
    <text evidence="1">The sequence shown here is derived from an EMBL/GenBank/DDBJ whole genome shotgun (WGS) entry which is preliminary data.</text>
</comment>
<evidence type="ECO:0000313" key="2">
    <source>
        <dbReference type="Proteomes" id="UP000291422"/>
    </source>
</evidence>
<dbReference type="EMBL" id="PDXD01000004">
    <property type="protein sequence ID" value="RYN80373.1"/>
    <property type="molecule type" value="Genomic_DNA"/>
</dbReference>
<evidence type="ECO:0000313" key="1">
    <source>
        <dbReference type="EMBL" id="RYN80373.1"/>
    </source>
</evidence>
<dbReference type="AlphaFoldDB" id="A0A4Q4NQ92"/>
<reference evidence="2" key="1">
    <citation type="journal article" date="2019" name="bioRxiv">
        <title>Genomics, evolutionary history and diagnostics of the Alternaria alternata species group including apple and Asian pear pathotypes.</title>
        <authorList>
            <person name="Armitage A.D."/>
            <person name="Cockerton H.M."/>
            <person name="Sreenivasaprasad S."/>
            <person name="Woodhall J.W."/>
            <person name="Lane C.R."/>
            <person name="Harrison R.J."/>
            <person name="Clarkson J.P."/>
        </authorList>
    </citation>
    <scope>NUCLEOTIDE SEQUENCE [LARGE SCALE GENOMIC DNA]</scope>
    <source>
        <strain evidence="2">FERA 1177</strain>
    </source>
</reference>
<name>A0A4Q4NQ92_ALTAL</name>
<accession>A0A4Q4NQ92</accession>
<proteinExistence type="predicted"/>
<dbReference type="Proteomes" id="UP000291422">
    <property type="component" value="Unassembled WGS sequence"/>
</dbReference>